<reference evidence="1" key="1">
    <citation type="submission" date="2018-02" db="EMBL/GenBank/DDBJ databases">
        <title>Rhizophora mucronata_Transcriptome.</title>
        <authorList>
            <person name="Meera S.P."/>
            <person name="Sreeshan A."/>
            <person name="Augustine A."/>
        </authorList>
    </citation>
    <scope>NUCLEOTIDE SEQUENCE</scope>
    <source>
        <tissue evidence="1">Leaf</tissue>
    </source>
</reference>
<evidence type="ECO:0000313" key="1">
    <source>
        <dbReference type="EMBL" id="MBX55868.1"/>
    </source>
</evidence>
<accession>A0A2P2PMB2</accession>
<name>A0A2P2PMB2_RHIMU</name>
<proteinExistence type="predicted"/>
<sequence length="15" mass="1841">MHNQIFKPNDIRINT</sequence>
<dbReference type="EMBL" id="GGEC01075384">
    <property type="protein sequence ID" value="MBX55868.1"/>
    <property type="molecule type" value="Transcribed_RNA"/>
</dbReference>
<organism evidence="1">
    <name type="scientific">Rhizophora mucronata</name>
    <name type="common">Asiatic mangrove</name>
    <dbReference type="NCBI Taxonomy" id="61149"/>
    <lineage>
        <taxon>Eukaryota</taxon>
        <taxon>Viridiplantae</taxon>
        <taxon>Streptophyta</taxon>
        <taxon>Embryophyta</taxon>
        <taxon>Tracheophyta</taxon>
        <taxon>Spermatophyta</taxon>
        <taxon>Magnoliopsida</taxon>
        <taxon>eudicotyledons</taxon>
        <taxon>Gunneridae</taxon>
        <taxon>Pentapetalae</taxon>
        <taxon>rosids</taxon>
        <taxon>fabids</taxon>
        <taxon>Malpighiales</taxon>
        <taxon>Rhizophoraceae</taxon>
        <taxon>Rhizophora</taxon>
    </lineage>
</organism>
<protein>
    <submittedName>
        <fullName evidence="1">Uncharacterized protein</fullName>
    </submittedName>
</protein>